<accession>A0A167IRC5</accession>
<comment type="caution">
    <text evidence="1">The sequence shown here is derived from an EMBL/GenBank/DDBJ whole genome shotgun (WGS) entry which is preliminary data.</text>
</comment>
<dbReference type="EMBL" id="AUYC01000051">
    <property type="protein sequence ID" value="KZN59852.1"/>
    <property type="molecule type" value="Genomic_DNA"/>
</dbReference>
<protein>
    <recommendedName>
        <fullName evidence="3">DUF1353 domain-containing protein</fullName>
    </recommendedName>
</protein>
<dbReference type="InterPro" id="IPR010767">
    <property type="entry name" value="Phage_CGC-2007_Cje0229"/>
</dbReference>
<proteinExistence type="predicted"/>
<evidence type="ECO:0000313" key="1">
    <source>
        <dbReference type="EMBL" id="KZN59852.1"/>
    </source>
</evidence>
<dbReference type="AlphaFoldDB" id="A0A167IRC5"/>
<gene>
    <name evidence="1" type="ORF">N473_02750</name>
</gene>
<evidence type="ECO:0008006" key="3">
    <source>
        <dbReference type="Google" id="ProtNLM"/>
    </source>
</evidence>
<sequence>MATPIWSCHRFSHTLNTFQIDSHLIKLTLKRALIASELTLLAVVMDALNLKPARISHSNKLNNAYELVEDFAYEHDCKVHWVPKFFQYDGASIPKVAYYLVGTPFNPRYMQAALVHDWLYHTHELDRAVADHLFYIMLCQSGVRHSTATIMKCAVELFGRWYWHNDAADIAYKEELEGLILKDGRNPSVYGL</sequence>
<dbReference type="Proteomes" id="UP000076486">
    <property type="component" value="Unassembled WGS sequence"/>
</dbReference>
<evidence type="ECO:0000313" key="2">
    <source>
        <dbReference type="Proteomes" id="UP000076486"/>
    </source>
</evidence>
<organism evidence="1 2">
    <name type="scientific">Pseudoalteromonas luteoviolacea CPMOR-1</name>
    <dbReference type="NCBI Taxonomy" id="1365248"/>
    <lineage>
        <taxon>Bacteria</taxon>
        <taxon>Pseudomonadati</taxon>
        <taxon>Pseudomonadota</taxon>
        <taxon>Gammaproteobacteria</taxon>
        <taxon>Alteromonadales</taxon>
        <taxon>Pseudoalteromonadaceae</taxon>
        <taxon>Pseudoalteromonas</taxon>
    </lineage>
</organism>
<dbReference type="Pfam" id="PF07087">
    <property type="entry name" value="DUF1353"/>
    <property type="match status" value="1"/>
</dbReference>
<dbReference type="PATRIC" id="fig|1365248.3.peg.4295"/>
<name>A0A167IRC5_9GAMM</name>
<reference evidence="1 2" key="1">
    <citation type="submission" date="2013-07" db="EMBL/GenBank/DDBJ databases">
        <title>Comparative Genomic and Metabolomic Analysis of Twelve Strains of Pseudoalteromonas luteoviolacea.</title>
        <authorList>
            <person name="Vynne N.G."/>
            <person name="Mansson M."/>
            <person name="Gram L."/>
        </authorList>
    </citation>
    <scope>NUCLEOTIDE SEQUENCE [LARGE SCALE GENOMIC DNA]</scope>
    <source>
        <strain evidence="1 2">CPMOR-1</strain>
    </source>
</reference>
<dbReference type="RefSeq" id="WP_063369500.1">
    <property type="nucleotide sequence ID" value="NZ_AUYC01000051.1"/>
</dbReference>